<evidence type="ECO:0000256" key="2">
    <source>
        <dbReference type="ARBA" id="ARBA00004964"/>
    </source>
</evidence>
<dbReference type="InterPro" id="IPR037439">
    <property type="entry name" value="Branching_enzy"/>
</dbReference>
<comment type="caution">
    <text evidence="10">The sequence shown here is derived from an EMBL/GenBank/DDBJ whole genome shotgun (WGS) entry which is preliminary data.</text>
</comment>
<comment type="similarity">
    <text evidence="3 9">Belongs to the glycosyl hydrolase 13 family. GlgB subfamily.</text>
</comment>
<dbReference type="Pfam" id="PF22019">
    <property type="entry name" value="GlgB_N"/>
    <property type="match status" value="1"/>
</dbReference>
<dbReference type="SUPFAM" id="SSF51445">
    <property type="entry name" value="(Trans)glycosidases"/>
    <property type="match status" value="1"/>
</dbReference>
<dbReference type="InterPro" id="IPR013783">
    <property type="entry name" value="Ig-like_fold"/>
</dbReference>
<dbReference type="Pfam" id="PF02806">
    <property type="entry name" value="Alpha-amylase_C"/>
    <property type="match status" value="1"/>
</dbReference>
<dbReference type="GO" id="GO:0003844">
    <property type="term" value="F:1,4-alpha-glucan branching enzyme activity"/>
    <property type="evidence" value="ECO:0007669"/>
    <property type="project" value="UniProtKB-UniRule"/>
</dbReference>
<dbReference type="Gene3D" id="2.60.40.10">
    <property type="entry name" value="Immunoglobulins"/>
    <property type="match status" value="2"/>
</dbReference>
<dbReference type="GO" id="GO:0004553">
    <property type="term" value="F:hydrolase activity, hydrolyzing O-glycosyl compounds"/>
    <property type="evidence" value="ECO:0007669"/>
    <property type="project" value="InterPro"/>
</dbReference>
<dbReference type="EC" id="2.4.1.18" evidence="9"/>
<dbReference type="InterPro" id="IPR017853">
    <property type="entry name" value="GH"/>
</dbReference>
<dbReference type="SUPFAM" id="SSF81296">
    <property type="entry name" value="E set domains"/>
    <property type="match status" value="2"/>
</dbReference>
<evidence type="ECO:0000256" key="8">
    <source>
        <dbReference type="ARBA" id="ARBA00023277"/>
    </source>
</evidence>
<dbReference type="AlphaFoldDB" id="A0A1X0CXW2"/>
<dbReference type="InterPro" id="IPR004193">
    <property type="entry name" value="Glyco_hydro_13_N"/>
</dbReference>
<keyword evidence="7 9" id="KW-0320">Glycogen biosynthesis</keyword>
<dbReference type="Gene3D" id="3.20.20.80">
    <property type="entry name" value="Glycosidases"/>
    <property type="match status" value="1"/>
</dbReference>
<dbReference type="InterPro" id="IPR013780">
    <property type="entry name" value="Glyco_hydro_b"/>
</dbReference>
<proteinExistence type="inferred from homology"/>
<dbReference type="PANTHER" id="PTHR43651">
    <property type="entry name" value="1,4-ALPHA-GLUCAN-BRANCHING ENZYME"/>
    <property type="match status" value="1"/>
</dbReference>
<dbReference type="NCBIfam" id="NF008967">
    <property type="entry name" value="PRK12313.1"/>
    <property type="match status" value="1"/>
</dbReference>
<evidence type="ECO:0000256" key="1">
    <source>
        <dbReference type="ARBA" id="ARBA00000826"/>
    </source>
</evidence>
<dbReference type="NCBIfam" id="NF003811">
    <property type="entry name" value="PRK05402.1"/>
    <property type="match status" value="1"/>
</dbReference>
<dbReference type="Proteomes" id="UP000192801">
    <property type="component" value="Unassembled WGS sequence"/>
</dbReference>
<evidence type="ECO:0000313" key="11">
    <source>
        <dbReference type="Proteomes" id="UP000192801"/>
    </source>
</evidence>
<keyword evidence="4 9" id="KW-0321">Glycogen metabolism</keyword>
<dbReference type="PANTHER" id="PTHR43651:SF3">
    <property type="entry name" value="1,4-ALPHA-GLUCAN-BRANCHING ENZYME"/>
    <property type="match status" value="1"/>
</dbReference>
<dbReference type="FunFam" id="2.60.40.10:FF:000169">
    <property type="entry name" value="1,4-alpha-glucan branching enzyme GlgB"/>
    <property type="match status" value="1"/>
</dbReference>
<comment type="subunit">
    <text evidence="9">Monomer.</text>
</comment>
<evidence type="ECO:0000256" key="6">
    <source>
        <dbReference type="ARBA" id="ARBA00022679"/>
    </source>
</evidence>
<dbReference type="InterPro" id="IPR006047">
    <property type="entry name" value="GH13_cat_dom"/>
</dbReference>
<keyword evidence="11" id="KW-1185">Reference proteome</keyword>
<gene>
    <name evidence="9" type="primary">glgB</name>
    <name evidence="10" type="ORF">BST26_19635</name>
</gene>
<accession>A0A1X0CXW2</accession>
<keyword evidence="8 9" id="KW-0119">Carbohydrate metabolism</keyword>
<organism evidence="10 11">
    <name type="scientific">Mycolicibacterium insubricum</name>
    <dbReference type="NCBI Taxonomy" id="444597"/>
    <lineage>
        <taxon>Bacteria</taxon>
        <taxon>Bacillati</taxon>
        <taxon>Actinomycetota</taxon>
        <taxon>Actinomycetes</taxon>
        <taxon>Mycobacteriales</taxon>
        <taxon>Mycobacteriaceae</taxon>
        <taxon>Mycolicibacterium</taxon>
    </lineage>
</organism>
<dbReference type="FunFam" id="3.20.20.80:FF:000003">
    <property type="entry name" value="1,4-alpha-glucan branching enzyme GlgB"/>
    <property type="match status" value="1"/>
</dbReference>
<dbReference type="Pfam" id="PF00128">
    <property type="entry name" value="Alpha-amylase"/>
    <property type="match status" value="1"/>
</dbReference>
<dbReference type="InterPro" id="IPR044143">
    <property type="entry name" value="GlgB_N_E_set_prok"/>
</dbReference>
<protein>
    <recommendedName>
        <fullName evidence="9">1,4-alpha-glucan branching enzyme GlgB</fullName>
        <ecNumber evidence="9">2.4.1.18</ecNumber>
    </recommendedName>
    <alternativeName>
        <fullName evidence="9">1,4-alpha-D-glucan:1,4-alpha-D-glucan 6-glucosyl-transferase</fullName>
    </alternativeName>
    <alternativeName>
        <fullName evidence="9">Alpha-(1-&gt;4)-glucan branching enzyme</fullName>
    </alternativeName>
    <alternativeName>
        <fullName evidence="9">Glycogen branching enzyme</fullName>
        <shortName evidence="9">BE</shortName>
    </alternativeName>
</protein>
<evidence type="ECO:0000256" key="5">
    <source>
        <dbReference type="ARBA" id="ARBA00022676"/>
    </source>
</evidence>
<dbReference type="InterPro" id="IPR014756">
    <property type="entry name" value="Ig_E-set"/>
</dbReference>
<dbReference type="SUPFAM" id="SSF51011">
    <property type="entry name" value="Glycosyl hydrolase domain"/>
    <property type="match status" value="1"/>
</dbReference>
<dbReference type="GO" id="GO:0005978">
    <property type="term" value="P:glycogen biosynthetic process"/>
    <property type="evidence" value="ECO:0007669"/>
    <property type="project" value="UniProtKB-UniRule"/>
</dbReference>
<dbReference type="NCBIfam" id="TIGR01515">
    <property type="entry name" value="branching_enzym"/>
    <property type="match status" value="1"/>
</dbReference>
<dbReference type="GO" id="GO:0005829">
    <property type="term" value="C:cytosol"/>
    <property type="evidence" value="ECO:0007669"/>
    <property type="project" value="TreeGrafter"/>
</dbReference>
<dbReference type="Pfam" id="PF02922">
    <property type="entry name" value="CBM_48"/>
    <property type="match status" value="1"/>
</dbReference>
<dbReference type="FunFam" id="2.60.40.1180:FF:000002">
    <property type="entry name" value="1,4-alpha-glucan branching enzyme GlgB"/>
    <property type="match status" value="1"/>
</dbReference>
<dbReference type="UniPathway" id="UPA00164"/>
<name>A0A1X0CXW2_9MYCO</name>
<feature type="active site" description="Nucleophile" evidence="9">
    <location>
        <position position="413"/>
    </location>
</feature>
<sequence length="733" mass="81236">MSQIDSSPALRPEASELRRLLDGTHHDPHAILGAHPEGRRTIIRTLRPHATAVSALIGGREYPLDHVQGGLFAAAVDIADLIDYRLQVSYPGADGVTDVHVVADGYRFLPTLGEVDLHLFSEGRHERLWEVLGAHPRSFTTPDGAVEGVSFAVWAPNAKGVSLIGEFNGWSGNDAPMRTLGSTGVWELFVPGFAPDGLYKFRVHGADGSVTDRADPMAFATEVPPHTASRVTQSHYRWNDEDWLTGRASRNPVFEPMSVYEVHLGSWRPGLSYRELAAQLTEYVLAQGFTHVEMLPVAEHPFGGSWGYQVTSYYAPTSRFGSPDDFRFLVDTLHGAGIGVIMDWVPAHFPKDAWALGRFDGTPLYEHADPHRGEQLDWGTYVFDFGRPEIRNFLVANALYWCQEFHIDGLRVDAVASMLYLDYSRPAGGWTPNVHGGRENLEAVQFLQEMNATVHKLNAGVVTVAEESTSWPGVTRPTSLGGLGFSMKWNMGWMNDTLGYIGRDPIHRSFHHNEITFSMLYAFSENYLLPVSHDEVVHGKGTLWSRMPGNDHQKAAGLRSLLAYQWAHPGKQLLFMGQEFGQRAEWSEERGLDWFQLAEHGFSGGIARFVRDLNTVYRQHPALWSQDTRHEGYSWIDANDSANNVLSFLRFGADGSMMACVFNFSGSEHAAYRVGLPRPGRWREVLNSDATGYNGAGAGNLGGVQAVGQPWHGRPASAPLTLPPLSAIWLTPE</sequence>
<keyword evidence="5 9" id="KW-0328">Glycosyltransferase</keyword>
<dbReference type="EMBL" id="MVHS01000072">
    <property type="protein sequence ID" value="ORA64752.1"/>
    <property type="molecule type" value="Genomic_DNA"/>
</dbReference>
<dbReference type="CDD" id="cd11322">
    <property type="entry name" value="AmyAc_Glg_BE"/>
    <property type="match status" value="1"/>
</dbReference>
<dbReference type="CDD" id="cd02855">
    <property type="entry name" value="E_set_GBE_prok_N"/>
    <property type="match status" value="1"/>
</dbReference>
<comment type="function">
    <text evidence="9">Catalyzes the formation of the alpha-1,6-glucosidic linkages in glycogen by scission of a 1,4-alpha-linked oligosaccharide from growing alpha-1,4-glucan chains and the subsequent attachment of the oligosaccharide to the alpha-1,6 position.</text>
</comment>
<dbReference type="Gene3D" id="2.60.40.1180">
    <property type="entry name" value="Golgi alpha-mannosidase II"/>
    <property type="match status" value="1"/>
</dbReference>
<reference evidence="10 11" key="1">
    <citation type="submission" date="2016-12" db="EMBL/GenBank/DDBJ databases">
        <title>The new phylogeny of genus Mycobacterium.</title>
        <authorList>
            <person name="Tortoli E."/>
            <person name="Trovato A."/>
            <person name="Cirillo D.M."/>
        </authorList>
    </citation>
    <scope>NUCLEOTIDE SEQUENCE [LARGE SCALE GENOMIC DNA]</scope>
    <source>
        <strain evidence="10 11">DSM 45130</strain>
    </source>
</reference>
<dbReference type="InterPro" id="IPR054169">
    <property type="entry name" value="GlgB_N"/>
</dbReference>
<evidence type="ECO:0000256" key="4">
    <source>
        <dbReference type="ARBA" id="ARBA00022600"/>
    </source>
</evidence>
<dbReference type="InterPro" id="IPR006407">
    <property type="entry name" value="GlgB"/>
</dbReference>
<dbReference type="GO" id="GO:0043169">
    <property type="term" value="F:cation binding"/>
    <property type="evidence" value="ECO:0007669"/>
    <property type="project" value="InterPro"/>
</dbReference>
<feature type="active site" description="Proton donor" evidence="9">
    <location>
        <position position="466"/>
    </location>
</feature>
<keyword evidence="6 9" id="KW-0808">Transferase</keyword>
<dbReference type="STRING" id="444597.BST26_19635"/>
<dbReference type="SMART" id="SM00642">
    <property type="entry name" value="Aamy"/>
    <property type="match status" value="1"/>
</dbReference>
<evidence type="ECO:0000256" key="9">
    <source>
        <dbReference type="HAMAP-Rule" id="MF_00685"/>
    </source>
</evidence>
<evidence type="ECO:0000313" key="10">
    <source>
        <dbReference type="EMBL" id="ORA64752.1"/>
    </source>
</evidence>
<evidence type="ECO:0000256" key="7">
    <source>
        <dbReference type="ARBA" id="ARBA00023056"/>
    </source>
</evidence>
<evidence type="ECO:0000256" key="3">
    <source>
        <dbReference type="ARBA" id="ARBA00009000"/>
    </source>
</evidence>
<comment type="catalytic activity">
    <reaction evidence="1 9">
        <text>Transfers a segment of a (1-&gt;4)-alpha-D-glucan chain to a primary hydroxy group in a similar glucan chain.</text>
        <dbReference type="EC" id="2.4.1.18"/>
    </reaction>
</comment>
<dbReference type="PIRSF" id="PIRSF000463">
    <property type="entry name" value="GlgB"/>
    <property type="match status" value="1"/>
</dbReference>
<dbReference type="InterPro" id="IPR006048">
    <property type="entry name" value="A-amylase/branching_C"/>
</dbReference>
<dbReference type="RefSeq" id="WP_083033397.1">
    <property type="nucleotide sequence ID" value="NZ_AP022618.1"/>
</dbReference>
<comment type="pathway">
    <text evidence="2 9">Glycan biosynthesis; glycogen biosynthesis.</text>
</comment>
<dbReference type="OrthoDB" id="9800174at2"/>
<dbReference type="HAMAP" id="MF_00685">
    <property type="entry name" value="GlgB"/>
    <property type="match status" value="1"/>
</dbReference>